<proteinExistence type="predicted"/>
<name>A0A8H7RTR2_9FUNG</name>
<feature type="non-terminal residue" evidence="2">
    <location>
        <position position="1"/>
    </location>
</feature>
<evidence type="ECO:0000313" key="2">
    <source>
        <dbReference type="EMBL" id="KAG2216610.1"/>
    </source>
</evidence>
<protein>
    <submittedName>
        <fullName evidence="2">Uncharacterized protein</fullName>
    </submittedName>
</protein>
<dbReference type="Proteomes" id="UP000646827">
    <property type="component" value="Unassembled WGS sequence"/>
</dbReference>
<feature type="compositionally biased region" description="Polar residues" evidence="1">
    <location>
        <begin position="1"/>
        <end position="15"/>
    </location>
</feature>
<feature type="region of interest" description="Disordered" evidence="1">
    <location>
        <begin position="99"/>
        <end position="129"/>
    </location>
</feature>
<evidence type="ECO:0000256" key="1">
    <source>
        <dbReference type="SAM" id="MobiDB-lite"/>
    </source>
</evidence>
<organism evidence="2 3">
    <name type="scientific">Circinella minor</name>
    <dbReference type="NCBI Taxonomy" id="1195481"/>
    <lineage>
        <taxon>Eukaryota</taxon>
        <taxon>Fungi</taxon>
        <taxon>Fungi incertae sedis</taxon>
        <taxon>Mucoromycota</taxon>
        <taxon>Mucoromycotina</taxon>
        <taxon>Mucoromycetes</taxon>
        <taxon>Mucorales</taxon>
        <taxon>Lichtheimiaceae</taxon>
        <taxon>Circinella</taxon>
    </lineage>
</organism>
<reference evidence="2 3" key="1">
    <citation type="submission" date="2020-12" db="EMBL/GenBank/DDBJ databases">
        <title>Metabolic potential, ecology and presence of endohyphal bacteria is reflected in genomic diversity of Mucoromycotina.</title>
        <authorList>
            <person name="Muszewska A."/>
            <person name="Okrasinska A."/>
            <person name="Steczkiewicz K."/>
            <person name="Drgas O."/>
            <person name="Orlowska M."/>
            <person name="Perlinska-Lenart U."/>
            <person name="Aleksandrzak-Piekarczyk T."/>
            <person name="Szatraj K."/>
            <person name="Zielenkiewicz U."/>
            <person name="Pilsyk S."/>
            <person name="Malc E."/>
            <person name="Mieczkowski P."/>
            <person name="Kruszewska J.S."/>
            <person name="Biernat P."/>
            <person name="Pawlowska J."/>
        </authorList>
    </citation>
    <scope>NUCLEOTIDE SEQUENCE [LARGE SCALE GENOMIC DNA]</scope>
    <source>
        <strain evidence="2 3">CBS 142.35</strain>
    </source>
</reference>
<feature type="compositionally biased region" description="Acidic residues" evidence="1">
    <location>
        <begin position="109"/>
        <end position="119"/>
    </location>
</feature>
<comment type="caution">
    <text evidence="2">The sequence shown here is derived from an EMBL/GenBank/DDBJ whole genome shotgun (WGS) entry which is preliminary data.</text>
</comment>
<dbReference type="EMBL" id="JAEPRB010000382">
    <property type="protein sequence ID" value="KAG2216610.1"/>
    <property type="molecule type" value="Genomic_DNA"/>
</dbReference>
<feature type="compositionally biased region" description="Polar residues" evidence="1">
    <location>
        <begin position="45"/>
        <end position="57"/>
    </location>
</feature>
<dbReference type="AlphaFoldDB" id="A0A8H7RTR2"/>
<keyword evidence="3" id="KW-1185">Reference proteome</keyword>
<accession>A0A8H7RTR2</accession>
<evidence type="ECO:0000313" key="3">
    <source>
        <dbReference type="Proteomes" id="UP000646827"/>
    </source>
</evidence>
<gene>
    <name evidence="2" type="ORF">INT45_009575</name>
</gene>
<feature type="region of interest" description="Disordered" evidence="1">
    <location>
        <begin position="1"/>
        <end position="59"/>
    </location>
</feature>
<sequence length="166" mass="18671">MSTSNRKGSNSTPQSIGKRRTRSDSPPAVGIRKSRRLMRKAMEKSQISTKENETTAPAISISEEDIIMEEPEIVIVQEEDIDEEPENYYFEFPVDPARLVQDGDYMDSSTDDDTDDDNETIVSSNDEEPQLRSIVTVGPIGGKGTVIPYLARTKRDDRVPKKPHKK</sequence>